<keyword evidence="4" id="KW-1185">Reference proteome</keyword>
<feature type="domain" description="N-acetyltransferase" evidence="2">
    <location>
        <begin position="1"/>
        <end position="137"/>
    </location>
</feature>
<sequence length="300" mass="34609">MIRKTDWHTSEAELVAIRREVFIDEQHVPIELEIDDHDSHCHHWLAYINNEAVGTVRMLNNGGIGRMAVLKPFRKQGVGKALLQAAIEYAKVQDWRSLTLSAQDHAIDFYAAQGFIAFGDMFMDAGIPHQSMQLLLRESRKLGQDSVIFLPSNNAATALDLCQQARRTLRIFSHSLEPALFAREDIVSALSALARRHRQSEIRLLICDEAPLREQRHPLIELCQRLPSSIPLRVLPFDSQAELNEFFVLADRSGIFVHSESAPETSWCSYFLPPKVRDYQERFDRMWARGEQLRYLRRLY</sequence>
<evidence type="ECO:0000256" key="1">
    <source>
        <dbReference type="ARBA" id="ARBA00022679"/>
    </source>
</evidence>
<comment type="caution">
    <text evidence="3">The sequence shown here is derived from an EMBL/GenBank/DDBJ whole genome shotgun (WGS) entry which is preliminary data.</text>
</comment>
<dbReference type="PROSITE" id="PS51186">
    <property type="entry name" value="GNAT"/>
    <property type="match status" value="1"/>
</dbReference>
<name>A0ABS6VT57_9GAMM</name>
<dbReference type="Proteomes" id="UP001166291">
    <property type="component" value="Unassembled WGS sequence"/>
</dbReference>
<reference evidence="3" key="1">
    <citation type="submission" date="2021-07" db="EMBL/GenBank/DDBJ databases">
        <title>Zhongshania sp. CAU 1632 isolated from seawater.</title>
        <authorList>
            <person name="Kim W."/>
        </authorList>
    </citation>
    <scope>NUCLEOTIDE SEQUENCE</scope>
    <source>
        <strain evidence="3">CAU 1632</strain>
    </source>
</reference>
<organism evidence="3 4">
    <name type="scientific">Zhongshania aquimaris</name>
    <dbReference type="NCBI Taxonomy" id="2857107"/>
    <lineage>
        <taxon>Bacteria</taxon>
        <taxon>Pseudomonadati</taxon>
        <taxon>Pseudomonadota</taxon>
        <taxon>Gammaproteobacteria</taxon>
        <taxon>Cellvibrionales</taxon>
        <taxon>Spongiibacteraceae</taxon>
        <taxon>Zhongshania</taxon>
    </lineage>
</organism>
<dbReference type="Pfam" id="PF25559">
    <property type="entry name" value="DUF7931"/>
    <property type="match status" value="1"/>
</dbReference>
<proteinExistence type="predicted"/>
<dbReference type="CDD" id="cd04301">
    <property type="entry name" value="NAT_SF"/>
    <property type="match status" value="1"/>
</dbReference>
<accession>A0ABS6VT57</accession>
<dbReference type="EMBL" id="JAHWDQ010000003">
    <property type="protein sequence ID" value="MBW2941505.1"/>
    <property type="molecule type" value="Genomic_DNA"/>
</dbReference>
<protein>
    <submittedName>
        <fullName evidence="3">GNAT family N-acetyltransferase</fullName>
    </submittedName>
</protein>
<evidence type="ECO:0000259" key="2">
    <source>
        <dbReference type="PROSITE" id="PS51186"/>
    </source>
</evidence>
<gene>
    <name evidence="3" type="ORF">KXJ70_11980</name>
</gene>
<dbReference type="InterPro" id="IPR000182">
    <property type="entry name" value="GNAT_dom"/>
</dbReference>
<dbReference type="RefSeq" id="WP_219043746.1">
    <property type="nucleotide sequence ID" value="NZ_JAHWDQ010000003.1"/>
</dbReference>
<dbReference type="PANTHER" id="PTHR13947:SF37">
    <property type="entry name" value="LD18367P"/>
    <property type="match status" value="1"/>
</dbReference>
<evidence type="ECO:0000313" key="4">
    <source>
        <dbReference type="Proteomes" id="UP001166291"/>
    </source>
</evidence>
<keyword evidence="1" id="KW-0808">Transferase</keyword>
<dbReference type="InterPro" id="IPR050769">
    <property type="entry name" value="NAT_camello-type"/>
</dbReference>
<dbReference type="InterPro" id="IPR057691">
    <property type="entry name" value="DUF7931"/>
</dbReference>
<evidence type="ECO:0000313" key="3">
    <source>
        <dbReference type="EMBL" id="MBW2941505.1"/>
    </source>
</evidence>
<dbReference type="PANTHER" id="PTHR13947">
    <property type="entry name" value="GNAT FAMILY N-ACETYLTRANSFERASE"/>
    <property type="match status" value="1"/>
</dbReference>
<dbReference type="Pfam" id="PF13673">
    <property type="entry name" value="Acetyltransf_10"/>
    <property type="match status" value="1"/>
</dbReference>